<evidence type="ECO:0000313" key="2">
    <source>
        <dbReference type="EMBL" id="TDV38709.1"/>
    </source>
</evidence>
<evidence type="ECO:0000256" key="1">
    <source>
        <dbReference type="SAM" id="Phobius"/>
    </source>
</evidence>
<dbReference type="Pfam" id="PF14017">
    <property type="entry name" value="DUF4233"/>
    <property type="match status" value="1"/>
</dbReference>
<dbReference type="OrthoDB" id="4773077at2"/>
<accession>A0A4R7UU50</accession>
<feature type="transmembrane region" description="Helical" evidence="1">
    <location>
        <begin position="12"/>
        <end position="34"/>
    </location>
</feature>
<sequence length="128" mass="13780">MTTRTDPMKSFVSVMLATLVLEVIVVLLALPVVAKLGDGLATWQGVLVGVLALALLLTCGVLRRPWGRWVAAGLQVVMIACWFAMVALGILGLIFGLVWALLLWMRHDVARRMAQGTLPSQQAGKEAS</sequence>
<gene>
    <name evidence="2" type="ORF">CLV71_12695</name>
</gene>
<dbReference type="InterPro" id="IPR025327">
    <property type="entry name" value="DUF4233"/>
</dbReference>
<dbReference type="EMBL" id="SOCP01000026">
    <property type="protein sequence ID" value="TDV38709.1"/>
    <property type="molecule type" value="Genomic_DNA"/>
</dbReference>
<dbReference type="AlphaFoldDB" id="A0A4R7UU50"/>
<proteinExistence type="predicted"/>
<reference evidence="2 3" key="1">
    <citation type="submission" date="2019-03" db="EMBL/GenBank/DDBJ databases">
        <title>Genomic Encyclopedia of Archaeal and Bacterial Type Strains, Phase II (KMG-II): from individual species to whole genera.</title>
        <authorList>
            <person name="Goeker M."/>
        </authorList>
    </citation>
    <scope>NUCLEOTIDE SEQUENCE [LARGE SCALE GENOMIC DNA]</scope>
    <source>
        <strain evidence="2 3">DSM 45499</strain>
    </source>
</reference>
<dbReference type="Proteomes" id="UP000294927">
    <property type="component" value="Unassembled WGS sequence"/>
</dbReference>
<protein>
    <submittedName>
        <fullName evidence="2">Uncharacterized protein DUF4233</fullName>
    </submittedName>
</protein>
<feature type="transmembrane region" description="Helical" evidence="1">
    <location>
        <begin position="40"/>
        <end position="62"/>
    </location>
</feature>
<comment type="caution">
    <text evidence="2">The sequence shown here is derived from an EMBL/GenBank/DDBJ whole genome shotgun (WGS) entry which is preliminary data.</text>
</comment>
<keyword evidence="3" id="KW-1185">Reference proteome</keyword>
<organism evidence="2 3">
    <name type="scientific">Actinophytocola oryzae</name>
    <dbReference type="NCBI Taxonomy" id="502181"/>
    <lineage>
        <taxon>Bacteria</taxon>
        <taxon>Bacillati</taxon>
        <taxon>Actinomycetota</taxon>
        <taxon>Actinomycetes</taxon>
        <taxon>Pseudonocardiales</taxon>
        <taxon>Pseudonocardiaceae</taxon>
    </lineage>
</organism>
<dbReference type="RefSeq" id="WP_133908840.1">
    <property type="nucleotide sequence ID" value="NZ_SOCP01000026.1"/>
</dbReference>
<feature type="transmembrane region" description="Helical" evidence="1">
    <location>
        <begin position="69"/>
        <end position="102"/>
    </location>
</feature>
<evidence type="ECO:0000313" key="3">
    <source>
        <dbReference type="Proteomes" id="UP000294927"/>
    </source>
</evidence>
<keyword evidence="1" id="KW-1133">Transmembrane helix</keyword>
<keyword evidence="1" id="KW-0812">Transmembrane</keyword>
<name>A0A4R7UU50_9PSEU</name>
<keyword evidence="1" id="KW-0472">Membrane</keyword>